<gene>
    <name evidence="9" type="primary">LOC113210283</name>
</gene>
<evidence type="ECO:0000256" key="2">
    <source>
        <dbReference type="ARBA" id="ARBA00022448"/>
    </source>
</evidence>
<dbReference type="Proteomes" id="UP000504606">
    <property type="component" value="Unplaced"/>
</dbReference>
<dbReference type="InterPro" id="IPR011701">
    <property type="entry name" value="MFS"/>
</dbReference>
<feature type="transmembrane region" description="Helical" evidence="6">
    <location>
        <begin position="78"/>
        <end position="98"/>
    </location>
</feature>
<reference evidence="9" key="1">
    <citation type="submission" date="2025-08" db="UniProtKB">
        <authorList>
            <consortium name="RefSeq"/>
        </authorList>
    </citation>
    <scope>IDENTIFICATION</scope>
    <source>
        <tissue evidence="9">Whole organism</tissue>
    </source>
</reference>
<proteinExistence type="predicted"/>
<evidence type="ECO:0000256" key="5">
    <source>
        <dbReference type="ARBA" id="ARBA00023136"/>
    </source>
</evidence>
<feature type="transmembrane region" description="Helical" evidence="6">
    <location>
        <begin position="41"/>
        <end position="63"/>
    </location>
</feature>
<accession>A0A9C6U1J0</accession>
<name>A0A9C6U1J0_FRAOC</name>
<dbReference type="RefSeq" id="XP_052125820.1">
    <property type="nucleotide sequence ID" value="XM_052269860.1"/>
</dbReference>
<evidence type="ECO:0000256" key="1">
    <source>
        <dbReference type="ARBA" id="ARBA00004141"/>
    </source>
</evidence>
<dbReference type="PANTHER" id="PTHR23511:SF35">
    <property type="entry name" value="MAJOR FACILITATOR SUPERFAMILY (MFS) PROFILE DOMAIN-CONTAINING PROTEIN"/>
    <property type="match status" value="1"/>
</dbReference>
<dbReference type="SUPFAM" id="SSF103473">
    <property type="entry name" value="MFS general substrate transporter"/>
    <property type="match status" value="1"/>
</dbReference>
<sequence length="445" mass="47723">MYHLTASKRQLGRTNSLKSGRIVSLEEAVRLTGHGCFHVRLLLVSGCLVMAGVLETVVVGYLLPSATLELGMSDQDKGLLAAASYAGIVLSSHTWGLVADTQGRKRALLWATLLDVVASLLSSIAPNFEVLLGLRFCCGLFTSAPAALTFAYLGEFHTPATRSRSIIWIGAFPSVGLILLPGVAWAVLPQCWGWDLGFVSFGPWRLLLVLCALLSLMSALMLWLLVPESPKFLANREPERALAVLRRMYALNKGGSGDLYPVDGLIGAPGTKPTVSTVELGDSKPTATASSLGVGGTLRLIWAQTAPLFKPPFLLHSTLVCIIQFGNLASANGLQIWLPDIFNKLAQFEKEYPSRTATICAAQDAIGSSGQAPDPAHPFCAPVNEAMFRNNLIIGAVSLAMPLLCGLIVNKVGKRNLLGECPGLSCYTGRRPRPYLAEWSYSDCE</sequence>
<dbReference type="InterPro" id="IPR020846">
    <property type="entry name" value="MFS_dom"/>
</dbReference>
<evidence type="ECO:0000256" key="6">
    <source>
        <dbReference type="SAM" id="Phobius"/>
    </source>
</evidence>
<organism evidence="8 9">
    <name type="scientific">Frankliniella occidentalis</name>
    <name type="common">Western flower thrips</name>
    <name type="synonym">Euthrips occidentalis</name>
    <dbReference type="NCBI Taxonomy" id="133901"/>
    <lineage>
        <taxon>Eukaryota</taxon>
        <taxon>Metazoa</taxon>
        <taxon>Ecdysozoa</taxon>
        <taxon>Arthropoda</taxon>
        <taxon>Hexapoda</taxon>
        <taxon>Insecta</taxon>
        <taxon>Pterygota</taxon>
        <taxon>Neoptera</taxon>
        <taxon>Paraneoptera</taxon>
        <taxon>Thysanoptera</taxon>
        <taxon>Terebrantia</taxon>
        <taxon>Thripoidea</taxon>
        <taxon>Thripidae</taxon>
        <taxon>Frankliniella</taxon>
    </lineage>
</organism>
<evidence type="ECO:0000259" key="7">
    <source>
        <dbReference type="PROSITE" id="PS50850"/>
    </source>
</evidence>
<keyword evidence="2" id="KW-0813">Transport</keyword>
<evidence type="ECO:0000313" key="8">
    <source>
        <dbReference type="Proteomes" id="UP000504606"/>
    </source>
</evidence>
<dbReference type="PROSITE" id="PS50850">
    <property type="entry name" value="MFS"/>
    <property type="match status" value="1"/>
</dbReference>
<dbReference type="AlphaFoldDB" id="A0A9C6U1J0"/>
<dbReference type="GO" id="GO:0022857">
    <property type="term" value="F:transmembrane transporter activity"/>
    <property type="evidence" value="ECO:0007669"/>
    <property type="project" value="InterPro"/>
</dbReference>
<dbReference type="Pfam" id="PF07690">
    <property type="entry name" value="MFS_1"/>
    <property type="match status" value="1"/>
</dbReference>
<feature type="domain" description="Major facilitator superfamily (MFS) profile" evidence="7">
    <location>
        <begin position="41"/>
        <end position="445"/>
    </location>
</feature>
<evidence type="ECO:0000313" key="9">
    <source>
        <dbReference type="RefSeq" id="XP_052125820.1"/>
    </source>
</evidence>
<dbReference type="InterPro" id="IPR036259">
    <property type="entry name" value="MFS_trans_sf"/>
</dbReference>
<keyword evidence="5 6" id="KW-0472">Membrane</keyword>
<keyword evidence="8" id="KW-1185">Reference proteome</keyword>
<keyword evidence="4 6" id="KW-1133">Transmembrane helix</keyword>
<feature type="transmembrane region" description="Helical" evidence="6">
    <location>
        <begin position="107"/>
        <end position="126"/>
    </location>
</feature>
<keyword evidence="3 6" id="KW-0812">Transmembrane</keyword>
<comment type="subcellular location">
    <subcellularLocation>
        <location evidence="1">Membrane</location>
        <topology evidence="1">Multi-pass membrane protein</topology>
    </subcellularLocation>
</comment>
<dbReference type="GeneID" id="113210283"/>
<feature type="transmembrane region" description="Helical" evidence="6">
    <location>
        <begin position="132"/>
        <end position="154"/>
    </location>
</feature>
<feature type="transmembrane region" description="Helical" evidence="6">
    <location>
        <begin position="206"/>
        <end position="226"/>
    </location>
</feature>
<dbReference type="Gene3D" id="1.20.1250.20">
    <property type="entry name" value="MFS general substrate transporter like domains"/>
    <property type="match status" value="1"/>
</dbReference>
<dbReference type="PANTHER" id="PTHR23511">
    <property type="entry name" value="SYNAPTIC VESICLE GLYCOPROTEIN 2"/>
    <property type="match status" value="1"/>
</dbReference>
<feature type="transmembrane region" description="Helical" evidence="6">
    <location>
        <begin position="166"/>
        <end position="186"/>
    </location>
</feature>
<evidence type="ECO:0000256" key="4">
    <source>
        <dbReference type="ARBA" id="ARBA00022989"/>
    </source>
</evidence>
<protein>
    <submittedName>
        <fullName evidence="9">Synaptic vesicle glycoprotein 2A-like isoform X2</fullName>
    </submittedName>
</protein>
<dbReference type="GO" id="GO:0016020">
    <property type="term" value="C:membrane"/>
    <property type="evidence" value="ECO:0007669"/>
    <property type="project" value="UniProtKB-SubCell"/>
</dbReference>
<evidence type="ECO:0000256" key="3">
    <source>
        <dbReference type="ARBA" id="ARBA00022692"/>
    </source>
</evidence>